<feature type="transmembrane region" description="Helical" evidence="1">
    <location>
        <begin position="53"/>
        <end position="73"/>
    </location>
</feature>
<evidence type="ECO:0000313" key="2">
    <source>
        <dbReference type="EMBL" id="UXE62108.1"/>
    </source>
</evidence>
<organism evidence="2">
    <name type="scientific">Woronichinia naegeliana WA131</name>
    <dbReference type="NCBI Taxonomy" id="2824559"/>
    <lineage>
        <taxon>Bacteria</taxon>
        <taxon>Bacillati</taxon>
        <taxon>Cyanobacteriota</taxon>
        <taxon>Cyanophyceae</taxon>
        <taxon>Synechococcales</taxon>
        <taxon>Coelosphaeriaceae</taxon>
        <taxon>Woronichinia</taxon>
    </lineage>
</organism>
<proteinExistence type="predicted"/>
<name>A0A977KY86_9CYAN</name>
<protein>
    <submittedName>
        <fullName evidence="2">Uncharacterized protein</fullName>
    </submittedName>
</protein>
<accession>A0A977KY86</accession>
<sequence length="246" mass="28357">MAAALYFTGWIYRWAYFSFFHLEVTTLSLPNESFYFAAFQTFFGDIWAIPRKILFLIVIIFAILITFTVQKWLGKYLKKLPIAFNKSQTKIINFLSSLLNEFVIVLFVLTALFWLAIWQAKDDAWNDAVNETSSLPIVTIVMPKDAVLGRKFDNPLESRSTKPNLPKFSIIGDRQSYERLLDKELNDISNPDKPRVWRLLLKGDGYSYIFPALPENNPKLTVPVVMVYERDNGVQLTILNSSLAKP</sequence>
<gene>
    <name evidence="2" type="ORF">KA717_04425</name>
</gene>
<dbReference type="EMBL" id="CP073041">
    <property type="protein sequence ID" value="UXE62108.1"/>
    <property type="molecule type" value="Genomic_DNA"/>
</dbReference>
<keyword evidence="1" id="KW-1133">Transmembrane helix</keyword>
<evidence type="ECO:0000256" key="1">
    <source>
        <dbReference type="SAM" id="Phobius"/>
    </source>
</evidence>
<feature type="transmembrane region" description="Helical" evidence="1">
    <location>
        <begin position="94"/>
        <end position="118"/>
    </location>
</feature>
<keyword evidence="1" id="KW-0472">Membrane</keyword>
<reference evidence="2" key="1">
    <citation type="submission" date="2021-04" db="EMBL/GenBank/DDBJ databases">
        <title>Genome sequence of Woronichinia naegeliana from Washington state freshwater lake bloom.</title>
        <authorList>
            <person name="Dreher T.W."/>
        </authorList>
    </citation>
    <scope>NUCLEOTIDE SEQUENCE</scope>
    <source>
        <strain evidence="2">WA131</strain>
    </source>
</reference>
<keyword evidence="1" id="KW-0812">Transmembrane</keyword>
<dbReference type="AlphaFoldDB" id="A0A977KY86"/>
<dbReference type="Proteomes" id="UP001065613">
    <property type="component" value="Chromosome"/>
</dbReference>
<dbReference type="KEGG" id="wna:KA717_04425"/>